<name>A0ACC3SWD3_LIPKO</name>
<dbReference type="EMBL" id="MU971409">
    <property type="protein sequence ID" value="KAK9235610.1"/>
    <property type="molecule type" value="Genomic_DNA"/>
</dbReference>
<keyword evidence="2" id="KW-1185">Reference proteome</keyword>
<evidence type="ECO:0000313" key="1">
    <source>
        <dbReference type="EMBL" id="KAK9235610.1"/>
    </source>
</evidence>
<gene>
    <name evidence="1" type="ORF">V1525DRAFT_390277</name>
</gene>
<evidence type="ECO:0000313" key="2">
    <source>
        <dbReference type="Proteomes" id="UP001433508"/>
    </source>
</evidence>
<comment type="caution">
    <text evidence="1">The sequence shown here is derived from an EMBL/GenBank/DDBJ whole genome shotgun (WGS) entry which is preliminary data.</text>
</comment>
<accession>A0ACC3SWD3</accession>
<sequence>MDAEIAKPDMETIENCSLANPDVDIFRSEALFAKYIPGGFSPSRCIRLSGRSMSYAIFAFAGCAITFFGYDVAVMSQVNNNPDYQQRMGVSGGTNRDAAAIGGLVSLWFGGFAIGAIMVGYLADSIGRLKTIQIGCLWGIVGAALLASAQNMTWLAFARVISGIGCGHLNTTVPVWTSELADPNLRGAFVAVQFTLAMTGSAIVYWMEFACVKTLSASFAWRFPLGFQVVFLLIILLAAPFYPESPRYLAMINNPDGALFVLRRCRIDNTDRVIENEMQDIETAIRTEASSAPVTFYRMLFTKDRVHTRRRVLLGVGIQVMQKCTGIDFISVYAPNMFALSGFKGDAPALLAGGNWFGYIAGLALSIYLCDRVGRRRMTIVGCSLMGLVLIIGGILAHETVANSTVDPAKASQFGAGVAAILYVYTFIYGGTWLTTCWVYPTEIFPQASRSKGAALATIAFSIAGGTINEIIPYLINAIGFWIFILFALVNLVMLIPLYLFYVETANRPLEHLDILFLSKSPLVWRAEKEYVEKLNERIDSLAVLNAKTEKGEVEAMKA</sequence>
<dbReference type="Proteomes" id="UP001433508">
    <property type="component" value="Unassembled WGS sequence"/>
</dbReference>
<proteinExistence type="predicted"/>
<protein>
    <submittedName>
        <fullName evidence="1">General substrate transporter</fullName>
    </submittedName>
</protein>
<reference evidence="2" key="1">
    <citation type="journal article" date="2024" name="Front. Bioeng. Biotechnol.">
        <title>Genome-scale model development and genomic sequencing of the oleaginous clade Lipomyces.</title>
        <authorList>
            <person name="Czajka J.J."/>
            <person name="Han Y."/>
            <person name="Kim J."/>
            <person name="Mondo S.J."/>
            <person name="Hofstad B.A."/>
            <person name="Robles A."/>
            <person name="Haridas S."/>
            <person name="Riley R."/>
            <person name="LaButti K."/>
            <person name="Pangilinan J."/>
            <person name="Andreopoulos W."/>
            <person name="Lipzen A."/>
            <person name="Yan J."/>
            <person name="Wang M."/>
            <person name="Ng V."/>
            <person name="Grigoriev I.V."/>
            <person name="Spatafora J.W."/>
            <person name="Magnuson J.K."/>
            <person name="Baker S.E."/>
            <person name="Pomraning K.R."/>
        </authorList>
    </citation>
    <scope>NUCLEOTIDE SEQUENCE [LARGE SCALE GENOMIC DNA]</scope>
    <source>
        <strain evidence="2">CBS 7786</strain>
    </source>
</reference>
<organism evidence="1 2">
    <name type="scientific">Lipomyces kononenkoae</name>
    <name type="common">Yeast</name>
    <dbReference type="NCBI Taxonomy" id="34357"/>
    <lineage>
        <taxon>Eukaryota</taxon>
        <taxon>Fungi</taxon>
        <taxon>Dikarya</taxon>
        <taxon>Ascomycota</taxon>
        <taxon>Saccharomycotina</taxon>
        <taxon>Lipomycetes</taxon>
        <taxon>Lipomycetales</taxon>
        <taxon>Lipomycetaceae</taxon>
        <taxon>Lipomyces</taxon>
    </lineage>
</organism>